<evidence type="ECO:0000259" key="10">
    <source>
        <dbReference type="Pfam" id="PF10502"/>
    </source>
</evidence>
<proteinExistence type="inferred from homology"/>
<dbReference type="NCBIfam" id="TIGR02227">
    <property type="entry name" value="sigpep_I_bact"/>
    <property type="match status" value="1"/>
</dbReference>
<feature type="transmembrane region" description="Helical" evidence="8">
    <location>
        <begin position="43"/>
        <end position="60"/>
    </location>
</feature>
<evidence type="ECO:0000256" key="2">
    <source>
        <dbReference type="ARBA" id="ARBA00009370"/>
    </source>
</evidence>
<reference evidence="11 13" key="2">
    <citation type="journal article" date="2012" name="Stand. Genomic Sci.">
        <title>Complete genome sequence of Thauera aminoaromatica strain MZ1T.</title>
        <authorList>
            <person name="Jiang K."/>
            <person name="Sanseverino J."/>
            <person name="Chauhan A."/>
            <person name="Lucas S."/>
            <person name="Copeland A."/>
            <person name="Lapidus A."/>
            <person name="Del Rio T.G."/>
            <person name="Dalin E."/>
            <person name="Tice H."/>
            <person name="Bruce D."/>
            <person name="Goodwin L."/>
            <person name="Pitluck S."/>
            <person name="Sims D."/>
            <person name="Brettin T."/>
            <person name="Detter J.C."/>
            <person name="Han C."/>
            <person name="Chang Y.J."/>
            <person name="Larimer F."/>
            <person name="Land M."/>
            <person name="Hauser L."/>
            <person name="Kyrpides N.C."/>
            <person name="Mikhailova N."/>
            <person name="Moser S."/>
            <person name="Jegier P."/>
            <person name="Close D."/>
            <person name="Debruyn J.M."/>
            <person name="Wang Y."/>
            <person name="Layton A.C."/>
            <person name="Allen M.S."/>
            <person name="Sayler G.S."/>
        </authorList>
    </citation>
    <scope>NUCLEOTIDE SEQUENCE [LARGE SCALE GENOMIC DNA]</scope>
    <source>
        <strain evidence="11 13">MZ1T</strain>
    </source>
</reference>
<dbReference type="PROSITE" id="PS00501">
    <property type="entry name" value="SPASE_I_1"/>
    <property type="match status" value="1"/>
</dbReference>
<keyword evidence="8" id="KW-0472">Membrane</keyword>
<dbReference type="eggNOG" id="COG0681">
    <property type="taxonomic scope" value="Bacteria"/>
</dbReference>
<dbReference type="GO" id="GO:0004252">
    <property type="term" value="F:serine-type endopeptidase activity"/>
    <property type="evidence" value="ECO:0007669"/>
    <property type="project" value="InterPro"/>
</dbReference>
<feature type="active site" evidence="7">
    <location>
        <position position="69"/>
    </location>
</feature>
<dbReference type="MEROPS" id="S26.001"/>
<evidence type="ECO:0000313" key="12">
    <source>
        <dbReference type="EMBL" id="TXH84501.1"/>
    </source>
</evidence>
<evidence type="ECO:0000256" key="7">
    <source>
        <dbReference type="PIRSR" id="PIRSR600223-1"/>
    </source>
</evidence>
<protein>
    <recommendedName>
        <fullName evidence="4 8">Signal peptidase I</fullName>
        <ecNumber evidence="3 8">3.4.21.89</ecNumber>
    </recommendedName>
</protein>
<dbReference type="AlphaFoldDB" id="C4ZKR8"/>
<evidence type="ECO:0000256" key="8">
    <source>
        <dbReference type="RuleBase" id="RU003993"/>
    </source>
</evidence>
<dbReference type="GO" id="GO:0009003">
    <property type="term" value="F:signal peptidase activity"/>
    <property type="evidence" value="ECO:0007669"/>
    <property type="project" value="UniProtKB-EC"/>
</dbReference>
<dbReference type="OrthoDB" id="9815782at2"/>
<dbReference type="PANTHER" id="PTHR43390:SF1">
    <property type="entry name" value="CHLOROPLAST PROCESSING PEPTIDASE"/>
    <property type="match status" value="1"/>
</dbReference>
<dbReference type="EMBL" id="SSFD01000176">
    <property type="protein sequence ID" value="TXH84501.1"/>
    <property type="molecule type" value="Genomic_DNA"/>
</dbReference>
<dbReference type="Gene3D" id="2.10.109.10">
    <property type="entry name" value="Umud Fragment, subunit A"/>
    <property type="match status" value="1"/>
</dbReference>
<dbReference type="InterPro" id="IPR036286">
    <property type="entry name" value="LexA/Signal_pep-like_sf"/>
</dbReference>
<dbReference type="Proteomes" id="UP000321192">
    <property type="component" value="Unassembled WGS sequence"/>
</dbReference>
<dbReference type="STRING" id="85643.Tmz1t_2314"/>
<evidence type="ECO:0000256" key="4">
    <source>
        <dbReference type="ARBA" id="ARBA00019232"/>
    </source>
</evidence>
<organism evidence="11 13">
    <name type="scientific">Thauera aminoaromatica</name>
    <dbReference type="NCBI Taxonomy" id="164330"/>
    <lineage>
        <taxon>Bacteria</taxon>
        <taxon>Pseudomonadati</taxon>
        <taxon>Pseudomonadota</taxon>
        <taxon>Betaproteobacteria</taxon>
        <taxon>Rhodocyclales</taxon>
        <taxon>Zoogloeaceae</taxon>
        <taxon>Thauera</taxon>
    </lineage>
</organism>
<dbReference type="InterPro" id="IPR019758">
    <property type="entry name" value="Pept_S26A_signal_pept_1_CS"/>
</dbReference>
<keyword evidence="6 8" id="KW-0378">Hydrolase</keyword>
<accession>C4ZKR8</accession>
<dbReference type="HOGENOM" id="CLU_028723_1_1_4"/>
<accession>A0A5C7SPA7</accession>
<dbReference type="CDD" id="cd06530">
    <property type="entry name" value="S26_SPase_I"/>
    <property type="match status" value="1"/>
</dbReference>
<comment type="similarity">
    <text evidence="2 9">Belongs to the peptidase S26 family.</text>
</comment>
<dbReference type="EMBL" id="CP001281">
    <property type="protein sequence ID" value="ACK55053.1"/>
    <property type="molecule type" value="Genomic_DNA"/>
</dbReference>
<gene>
    <name evidence="12" type="primary">lepB</name>
    <name evidence="11" type="ordered locus">Tmz1t_2314</name>
    <name evidence="12" type="ORF">E6Q80_11345</name>
</gene>
<evidence type="ECO:0000313" key="13">
    <source>
        <dbReference type="Proteomes" id="UP000002186"/>
    </source>
</evidence>
<comment type="catalytic activity">
    <reaction evidence="1 8">
        <text>Cleavage of hydrophobic, N-terminal signal or leader sequences from secreted and periplasmic proteins.</text>
        <dbReference type="EC" id="3.4.21.89"/>
    </reaction>
</comment>
<reference evidence="12 14" key="3">
    <citation type="submission" date="2018-09" db="EMBL/GenBank/DDBJ databases">
        <title>Metagenome Assembled Genomes from an Advanced Water Purification Facility.</title>
        <authorList>
            <person name="Stamps B.W."/>
            <person name="Spear J.R."/>
        </authorList>
    </citation>
    <scope>NUCLEOTIDE SEQUENCE [LARGE SCALE GENOMIC DNA]</scope>
    <source>
        <strain evidence="12">Bin_27_1</strain>
    </source>
</reference>
<keyword evidence="13" id="KW-1185">Reference proteome</keyword>
<dbReference type="PRINTS" id="PR00727">
    <property type="entry name" value="LEADERPTASE"/>
</dbReference>
<dbReference type="SUPFAM" id="SSF51306">
    <property type="entry name" value="LexA/Signal peptidase"/>
    <property type="match status" value="1"/>
</dbReference>
<keyword evidence="8" id="KW-0812">Transmembrane</keyword>
<dbReference type="Pfam" id="PF10502">
    <property type="entry name" value="Peptidase_S26"/>
    <property type="match status" value="1"/>
</dbReference>
<dbReference type="KEGG" id="tmz:Tmz1t_2314"/>
<dbReference type="InterPro" id="IPR019533">
    <property type="entry name" value="Peptidase_S26"/>
</dbReference>
<dbReference type="Proteomes" id="UP000002186">
    <property type="component" value="Chromosome"/>
</dbReference>
<dbReference type="PROSITE" id="PS00761">
    <property type="entry name" value="SPASE_I_3"/>
    <property type="match status" value="1"/>
</dbReference>
<dbReference type="RefSeq" id="WP_004302705.1">
    <property type="nucleotide sequence ID" value="NC_011662.2"/>
</dbReference>
<evidence type="ECO:0000313" key="11">
    <source>
        <dbReference type="EMBL" id="ACK55053.1"/>
    </source>
</evidence>
<keyword evidence="5 8" id="KW-0645">Protease</keyword>
<dbReference type="PANTHER" id="PTHR43390">
    <property type="entry name" value="SIGNAL PEPTIDASE I"/>
    <property type="match status" value="1"/>
</dbReference>
<evidence type="ECO:0000256" key="6">
    <source>
        <dbReference type="ARBA" id="ARBA00022801"/>
    </source>
</evidence>
<evidence type="ECO:0000256" key="5">
    <source>
        <dbReference type="ARBA" id="ARBA00022670"/>
    </source>
</evidence>
<dbReference type="PROSITE" id="PS00760">
    <property type="entry name" value="SPASE_I_2"/>
    <property type="match status" value="1"/>
</dbReference>
<sequence length="262" mass="29797">MNFALILFLLLIASGALWSVDRFHARKLRPAGTPDPWWVEYGASFFPVILIVFGLRSFVVEPFKIPSGSMIPTLLVGDFILVNKWTYGIRLPVINRKIVAVNDPQRGDVMVFRYPADPSMDYIKRVVGLPGDRVEYIDKRLTINGEAVPIREDGSYLHPDRLYYSPKYVERLGEVEHSVLIERDAPAYVPQVLNFPGREHCTYVHAGVRCTVPAGHYFVLGDNRDASSDSRVWGFVPDQNIVGRAFFIWFNFGDMKRIGGFD</sequence>
<feature type="active site" evidence="7">
    <location>
        <position position="124"/>
    </location>
</feature>
<evidence type="ECO:0000256" key="1">
    <source>
        <dbReference type="ARBA" id="ARBA00000677"/>
    </source>
</evidence>
<reference evidence="13" key="1">
    <citation type="submission" date="2009-05" db="EMBL/GenBank/DDBJ databases">
        <title>Complete sequence of chromosome of Thauera sp. MZ1T.</title>
        <authorList>
            <consortium name="US DOE Joint Genome Institute"/>
            <person name="Lucas S."/>
            <person name="Copeland A."/>
            <person name="Lapidus A."/>
            <person name="Glavina del Rio T."/>
            <person name="Dalin E."/>
            <person name="Tice H."/>
            <person name="Bruce D."/>
            <person name="Goodwin L."/>
            <person name="Pitluck S."/>
            <person name="Sims D."/>
            <person name="Brettin T."/>
            <person name="Detter J.C."/>
            <person name="Han C."/>
            <person name="Larimer F."/>
            <person name="Land M."/>
            <person name="Hauser L."/>
            <person name="Kyrpides N."/>
            <person name="Mikhailova N."/>
            <person name="Sayler G.S."/>
        </authorList>
    </citation>
    <scope>NUCLEOTIDE SEQUENCE [LARGE SCALE GENOMIC DNA]</scope>
    <source>
        <strain evidence="13">MZ1T</strain>
    </source>
</reference>
<feature type="domain" description="Peptidase S26" evidence="10">
    <location>
        <begin position="39"/>
        <end position="250"/>
    </location>
</feature>
<name>C4ZKR8_THASP</name>
<dbReference type="InterPro" id="IPR000223">
    <property type="entry name" value="Pept_S26A_signal_pept_1"/>
</dbReference>
<keyword evidence="8" id="KW-1133">Transmembrane helix</keyword>
<evidence type="ECO:0000313" key="14">
    <source>
        <dbReference type="Proteomes" id="UP000321192"/>
    </source>
</evidence>
<dbReference type="InterPro" id="IPR019756">
    <property type="entry name" value="Pept_S26A_signal_pept_1_Ser-AS"/>
</dbReference>
<evidence type="ECO:0000256" key="9">
    <source>
        <dbReference type="RuleBase" id="RU362042"/>
    </source>
</evidence>
<dbReference type="InterPro" id="IPR019757">
    <property type="entry name" value="Pept_S26A_signal_pept_1_Lys-AS"/>
</dbReference>
<dbReference type="GO" id="GO:0016020">
    <property type="term" value="C:membrane"/>
    <property type="evidence" value="ECO:0007669"/>
    <property type="project" value="UniProtKB-SubCell"/>
</dbReference>
<dbReference type="EC" id="3.4.21.89" evidence="3 8"/>
<evidence type="ECO:0000256" key="3">
    <source>
        <dbReference type="ARBA" id="ARBA00013208"/>
    </source>
</evidence>
<dbReference type="GO" id="GO:0006465">
    <property type="term" value="P:signal peptide processing"/>
    <property type="evidence" value="ECO:0007669"/>
    <property type="project" value="InterPro"/>
</dbReference>
<comment type="subcellular location">
    <subcellularLocation>
        <location evidence="9">Membrane</location>
        <topology evidence="9">Single-pass type II membrane protein</topology>
    </subcellularLocation>
</comment>